<name>A0ABW2Q3B6_9MICO</name>
<reference evidence="2" key="1">
    <citation type="journal article" date="2019" name="Int. J. Syst. Evol. Microbiol.">
        <title>The Global Catalogue of Microorganisms (GCM) 10K type strain sequencing project: providing services to taxonomists for standard genome sequencing and annotation.</title>
        <authorList>
            <consortium name="The Broad Institute Genomics Platform"/>
            <consortium name="The Broad Institute Genome Sequencing Center for Infectious Disease"/>
            <person name="Wu L."/>
            <person name="Ma J."/>
        </authorList>
    </citation>
    <scope>NUCLEOTIDE SEQUENCE [LARGE SCALE GENOMIC DNA]</scope>
    <source>
        <strain evidence="2">JCM 1490</strain>
    </source>
</reference>
<gene>
    <name evidence="1" type="ORF">ACFQQL_02595</name>
</gene>
<dbReference type="Proteomes" id="UP001596455">
    <property type="component" value="Unassembled WGS sequence"/>
</dbReference>
<protein>
    <recommendedName>
        <fullName evidence="3">Linocin/CFP29 family protein</fullName>
    </recommendedName>
</protein>
<dbReference type="RefSeq" id="WP_382390946.1">
    <property type="nucleotide sequence ID" value="NZ_JBHTCQ010000001.1"/>
</dbReference>
<keyword evidence="2" id="KW-1185">Reference proteome</keyword>
<comment type="caution">
    <text evidence="1">The sequence shown here is derived from an EMBL/GenBank/DDBJ whole genome shotgun (WGS) entry which is preliminary data.</text>
</comment>
<proteinExistence type="predicted"/>
<evidence type="ECO:0008006" key="3">
    <source>
        <dbReference type="Google" id="ProtNLM"/>
    </source>
</evidence>
<accession>A0ABW2Q3B6</accession>
<evidence type="ECO:0000313" key="1">
    <source>
        <dbReference type="EMBL" id="MFC7403983.1"/>
    </source>
</evidence>
<organism evidence="1 2">
    <name type="scientific">Georgenia alba</name>
    <dbReference type="NCBI Taxonomy" id="2233858"/>
    <lineage>
        <taxon>Bacteria</taxon>
        <taxon>Bacillati</taxon>
        <taxon>Actinomycetota</taxon>
        <taxon>Actinomycetes</taxon>
        <taxon>Micrococcales</taxon>
        <taxon>Bogoriellaceae</taxon>
        <taxon>Georgenia</taxon>
    </lineage>
</organism>
<evidence type="ECO:0000313" key="2">
    <source>
        <dbReference type="Proteomes" id="UP001596455"/>
    </source>
</evidence>
<dbReference type="EMBL" id="JBHTCQ010000001">
    <property type="protein sequence ID" value="MFC7403983.1"/>
    <property type="molecule type" value="Genomic_DNA"/>
</dbReference>
<sequence>MATSEWTGEIGTYLAAMGGREGDAAVDRAIALAGGALSANEYNIDVPTKYVASEGGTEFMFEDGVLHSVLLHGPGSQDGAYPRPSALIDGLSLDSGREQLEFVLGEPHRSTPGYVKYKVGDCFVNFTFADDVVKDVQVQRTDVGADAPVAPAPAPEAEISGELATIMAALGTEYGSREMGAVVLLTGPNAREHAMEDGKAGRYVTFGDSGVDLLYRNDRLVGATVYVSGEERDLYPRPEKLIDGLRLPARRMKVNMVLGSPTDRSSDIDLYSVGEIDVMFDYADKYVRTISVAMPGAQAE</sequence>